<dbReference type="KEGG" id="psh:Psest_3145"/>
<sequence>MADVQRACIWCGNTYQAKRSSAKVCSTKCSNEMNYVRARDWDWLTPDEFTQTLMNWIASGSHMNPKHPLVAVDNALADVYRSLNNLLKVAGEIK</sequence>
<name>L0GNR3_STUST</name>
<evidence type="ECO:0000313" key="1">
    <source>
        <dbReference type="EMBL" id="AGA87641.1"/>
    </source>
</evidence>
<dbReference type="RefSeq" id="WP_015277876.1">
    <property type="nucleotide sequence ID" value="NC_019936.1"/>
</dbReference>
<accession>L0GNR3</accession>
<proteinExistence type="predicted"/>
<protein>
    <submittedName>
        <fullName evidence="1">Uncharacterized protein</fullName>
    </submittedName>
</protein>
<dbReference type="AlphaFoldDB" id="L0GNR3"/>
<gene>
    <name evidence="1" type="ORF">Psest_3145</name>
</gene>
<dbReference type="STRING" id="644801.Psest_3145"/>
<dbReference type="HOGENOM" id="CLU_2383943_0_0_6"/>
<organism evidence="1 2">
    <name type="scientific">Stutzerimonas stutzeri RCH2</name>
    <dbReference type="NCBI Taxonomy" id="644801"/>
    <lineage>
        <taxon>Bacteria</taxon>
        <taxon>Pseudomonadati</taxon>
        <taxon>Pseudomonadota</taxon>
        <taxon>Gammaproteobacteria</taxon>
        <taxon>Pseudomonadales</taxon>
        <taxon>Pseudomonadaceae</taxon>
        <taxon>Stutzerimonas</taxon>
    </lineage>
</organism>
<evidence type="ECO:0000313" key="2">
    <source>
        <dbReference type="Proteomes" id="UP000010820"/>
    </source>
</evidence>
<dbReference type="EMBL" id="CP003071">
    <property type="protein sequence ID" value="AGA87641.1"/>
    <property type="molecule type" value="Genomic_DNA"/>
</dbReference>
<dbReference type="Proteomes" id="UP000010820">
    <property type="component" value="Chromosome"/>
</dbReference>
<reference evidence="1 2" key="1">
    <citation type="submission" date="2011-10" db="EMBL/GenBank/DDBJ databases">
        <title>Complete sequence of chromosome of Pseudomonas stutzeri RCH2.</title>
        <authorList>
            <consortium name="US DOE Joint Genome Institute"/>
            <person name="Lucas S."/>
            <person name="Han J."/>
            <person name="Lapidus A."/>
            <person name="Cheng J.-F."/>
            <person name="Goodwin L."/>
            <person name="Pitluck S."/>
            <person name="Peters L."/>
            <person name="Ovchinnikova G."/>
            <person name="Zeytun A."/>
            <person name="Lu M."/>
            <person name="Detter J.C."/>
            <person name="Han C."/>
            <person name="Tapia R."/>
            <person name="Land M."/>
            <person name="Hauser L."/>
            <person name="Kyrpides N."/>
            <person name="Ivanova N."/>
            <person name="Pagani I."/>
            <person name="Chakraborty R."/>
            <person name="Arkin A."/>
            <person name="Dehal P."/>
            <person name="Wall J."/>
            <person name="Hazen T."/>
            <person name="Woyke T."/>
        </authorList>
    </citation>
    <scope>NUCLEOTIDE SEQUENCE [LARGE SCALE GENOMIC DNA]</scope>
    <source>
        <strain evidence="1 2">RCH2</strain>
    </source>
</reference>